<organism evidence="2 3">
    <name type="scientific">Aspergillus keveii</name>
    <dbReference type="NCBI Taxonomy" id="714993"/>
    <lineage>
        <taxon>Eukaryota</taxon>
        <taxon>Fungi</taxon>
        <taxon>Dikarya</taxon>
        <taxon>Ascomycota</taxon>
        <taxon>Pezizomycotina</taxon>
        <taxon>Eurotiomycetes</taxon>
        <taxon>Eurotiomycetidae</taxon>
        <taxon>Eurotiales</taxon>
        <taxon>Aspergillaceae</taxon>
        <taxon>Aspergillus</taxon>
        <taxon>Aspergillus subgen. Nidulantes</taxon>
    </lineage>
</organism>
<evidence type="ECO:0000256" key="1">
    <source>
        <dbReference type="SAM" id="Phobius"/>
    </source>
</evidence>
<gene>
    <name evidence="2" type="ORF">BJX66DRAFT_294832</name>
</gene>
<keyword evidence="1" id="KW-0472">Membrane</keyword>
<comment type="caution">
    <text evidence="2">The sequence shown here is derived from an EMBL/GenBank/DDBJ whole genome shotgun (WGS) entry which is preliminary data.</text>
</comment>
<proteinExistence type="predicted"/>
<keyword evidence="3" id="KW-1185">Reference proteome</keyword>
<evidence type="ECO:0000313" key="2">
    <source>
        <dbReference type="EMBL" id="KAL2798783.1"/>
    </source>
</evidence>
<dbReference type="EMBL" id="JBFTWV010000011">
    <property type="protein sequence ID" value="KAL2798783.1"/>
    <property type="molecule type" value="Genomic_DNA"/>
</dbReference>
<evidence type="ECO:0000313" key="3">
    <source>
        <dbReference type="Proteomes" id="UP001610563"/>
    </source>
</evidence>
<reference evidence="2 3" key="1">
    <citation type="submission" date="2024-07" db="EMBL/GenBank/DDBJ databases">
        <title>Section-level genome sequencing and comparative genomics of Aspergillus sections Usti and Cavernicolus.</title>
        <authorList>
            <consortium name="Lawrence Berkeley National Laboratory"/>
            <person name="Nybo J.L."/>
            <person name="Vesth T.C."/>
            <person name="Theobald S."/>
            <person name="Frisvad J.C."/>
            <person name="Larsen T.O."/>
            <person name="Kjaerboelling I."/>
            <person name="Rothschild-Mancinelli K."/>
            <person name="Lyhne E.K."/>
            <person name="Kogle M.E."/>
            <person name="Barry K."/>
            <person name="Clum A."/>
            <person name="Na H."/>
            <person name="Ledsgaard L."/>
            <person name="Lin J."/>
            <person name="Lipzen A."/>
            <person name="Kuo A."/>
            <person name="Riley R."/>
            <person name="Mondo S."/>
            <person name="Labutti K."/>
            <person name="Haridas S."/>
            <person name="Pangalinan J."/>
            <person name="Salamov A.A."/>
            <person name="Simmons B.A."/>
            <person name="Magnuson J.K."/>
            <person name="Chen J."/>
            <person name="Drula E."/>
            <person name="Henrissat B."/>
            <person name="Wiebenga A."/>
            <person name="Lubbers R.J."/>
            <person name="Gomes A.C."/>
            <person name="Makela M.R."/>
            <person name="Stajich J."/>
            <person name="Grigoriev I.V."/>
            <person name="Mortensen U.H."/>
            <person name="De Vries R.P."/>
            <person name="Baker S.E."/>
            <person name="Andersen M.R."/>
        </authorList>
    </citation>
    <scope>NUCLEOTIDE SEQUENCE [LARGE SCALE GENOMIC DNA]</scope>
    <source>
        <strain evidence="2 3">CBS 209.92</strain>
    </source>
</reference>
<feature type="transmembrane region" description="Helical" evidence="1">
    <location>
        <begin position="43"/>
        <end position="63"/>
    </location>
</feature>
<keyword evidence="1" id="KW-0812">Transmembrane</keyword>
<accession>A0ABR4GIC1</accession>
<dbReference type="Proteomes" id="UP001610563">
    <property type="component" value="Unassembled WGS sequence"/>
</dbReference>
<keyword evidence="1" id="KW-1133">Transmembrane helix</keyword>
<protein>
    <submittedName>
        <fullName evidence="2">Uncharacterized protein</fullName>
    </submittedName>
</protein>
<name>A0ABR4GIC1_9EURO</name>
<sequence>MLMSTGTGGVVGLRLVYEGTSYVVLVRSAHAPVSRGRPCVLRIFAYVPWFAVPLLTGLSALIVHVRRPCRRYLGNMPMFLWIAPRPCLQRVYNSCSSVYIVLLSPALLSSLGFSAVGVDVESLCRCRPSVNVGLLCYTSGLPWLCAELLGSCLVGRNDGSLPVRVGERRS</sequence>